<comment type="caution">
    <text evidence="2">The sequence shown here is derived from an EMBL/GenBank/DDBJ whole genome shotgun (WGS) entry which is preliminary data.</text>
</comment>
<keyword evidence="1" id="KW-0472">Membrane</keyword>
<evidence type="ECO:0000313" key="3">
    <source>
        <dbReference type="EMBL" id="CAI3936293.1"/>
    </source>
</evidence>
<evidence type="ECO:0000313" key="4">
    <source>
        <dbReference type="Proteomes" id="UP001154255"/>
    </source>
</evidence>
<sequence>MFNNNKRHLFNRKKKSYQKFLLMGLMFFLFWGTFLFSHVYLKQTINLFLTNQQNILTKQGLIFKFQSASASKWTIWPQVIVAYPTIQKDISSHPPQILWQAKQAIIFYSLSHPLSISIRLNGEQLFCSLNNLNQCIQIHGNSWNIHTSIFKNISQNSIYLQCDEIFYTSPSQSTETIQSIQVKNLRSKLHWNIQATPQDSLAFLSLNIQQMTVNVNNLSPQKLKNVYIQAALVQEPNNLYKLLVQNINSSWNNLAINSSGKLYLPFPQMAPTGELSLYLNGVNQAIYEQLSSLKCCNKLQQELSQTSLPSQIHLTLLIRDGVLYLGAIPLETRWYNDLKMLIRHYAK</sequence>
<accession>A0A9W4TMC2</accession>
<proteinExistence type="predicted"/>
<keyword evidence="1" id="KW-0812">Transmembrane</keyword>
<keyword evidence="1" id="KW-1133">Transmembrane helix</keyword>
<evidence type="ECO:0000313" key="5">
    <source>
        <dbReference type="Proteomes" id="UP001154259"/>
    </source>
</evidence>
<reference evidence="2" key="1">
    <citation type="submission" date="2022-10" db="EMBL/GenBank/DDBJ databases">
        <authorList>
            <person name="Botero Cardona J."/>
        </authorList>
    </citation>
    <scope>NUCLEOTIDE SEQUENCE</scope>
    <source>
        <strain evidence="2">LMG 31819</strain>
        <strain evidence="3">R-53529</strain>
    </source>
</reference>
<evidence type="ECO:0000313" key="2">
    <source>
        <dbReference type="EMBL" id="CAI3924658.1"/>
    </source>
</evidence>
<protein>
    <submittedName>
        <fullName evidence="2">Uncharacterized protein</fullName>
    </submittedName>
</protein>
<feature type="transmembrane region" description="Helical" evidence="1">
    <location>
        <begin position="20"/>
        <end position="41"/>
    </location>
</feature>
<dbReference type="Proteomes" id="UP001154255">
    <property type="component" value="Unassembled WGS sequence"/>
</dbReference>
<dbReference type="Proteomes" id="UP001154259">
    <property type="component" value="Unassembled WGS sequence"/>
</dbReference>
<dbReference type="EMBL" id="CAMXCM010000001">
    <property type="protein sequence ID" value="CAI3924658.1"/>
    <property type="molecule type" value="Genomic_DNA"/>
</dbReference>
<dbReference type="AlphaFoldDB" id="A0A9W4TMC2"/>
<gene>
    <name evidence="3" type="ORF">R53529_LOCUS836</name>
    <name evidence="2" type="ORF">R53530_LOCUS265</name>
</gene>
<name>A0A9W4TMC2_9PROT</name>
<evidence type="ECO:0000256" key="1">
    <source>
        <dbReference type="SAM" id="Phobius"/>
    </source>
</evidence>
<dbReference type="EMBL" id="CAMXCS010000001">
    <property type="protein sequence ID" value="CAI3936293.1"/>
    <property type="molecule type" value="Genomic_DNA"/>
</dbReference>
<organism evidence="2 4">
    <name type="scientific">Commensalibacter communis</name>
    <dbReference type="NCBI Taxonomy" id="2972786"/>
    <lineage>
        <taxon>Bacteria</taxon>
        <taxon>Pseudomonadati</taxon>
        <taxon>Pseudomonadota</taxon>
        <taxon>Alphaproteobacteria</taxon>
        <taxon>Acetobacterales</taxon>
        <taxon>Acetobacteraceae</taxon>
    </lineage>
</organism>
<keyword evidence="5" id="KW-1185">Reference proteome</keyword>